<protein>
    <recommendedName>
        <fullName evidence="3">DUF4304 domain-containing protein</fullName>
    </recommendedName>
</protein>
<evidence type="ECO:0008006" key="3">
    <source>
        <dbReference type="Google" id="ProtNLM"/>
    </source>
</evidence>
<accession>A0ABT3IIT6</accession>
<dbReference type="EMBL" id="JAPDNS010000001">
    <property type="protein sequence ID" value="MCW3483877.1"/>
    <property type="molecule type" value="Genomic_DNA"/>
</dbReference>
<keyword evidence="2" id="KW-1185">Reference proteome</keyword>
<dbReference type="RefSeq" id="WP_264729396.1">
    <property type="nucleotide sequence ID" value="NZ_JAPDNR010000001.1"/>
</dbReference>
<gene>
    <name evidence="1" type="ORF">OL497_08235</name>
</gene>
<reference evidence="1 2" key="1">
    <citation type="submission" date="2022-10" db="EMBL/GenBank/DDBJ databases">
        <title>Chitinophaga nivalis PC15 sp. nov., isolated from Pyeongchang county, South Korea.</title>
        <authorList>
            <person name="Trinh H.N."/>
        </authorList>
    </citation>
    <scope>NUCLEOTIDE SEQUENCE [LARGE SCALE GENOMIC DNA]</scope>
    <source>
        <strain evidence="1 2">PC14</strain>
    </source>
</reference>
<name>A0ABT3IIT6_9BACT</name>
<dbReference type="Proteomes" id="UP001207742">
    <property type="component" value="Unassembled WGS sequence"/>
</dbReference>
<sequence length="228" mass="26687">MTQKQVIRDLLDLLQPKLNSFDFKADLKEQGFIRKEKQVTYYFDFNIYNRTVIQTKEKGFLIEPNAKISIGPIEKYYKEITVNNYLTSEWDFITLGNFIANLIANPDGINRKKNESLELLIFSEVDIESIGTALYNTFVNVAMPYYLENNTIERVDILLNSHPKEDSVHAINDLFRYIKGLIAAKLNNNPQRPQLLEIYNSQLVEWNMPEDCFQEMERFKKLSPTISI</sequence>
<comment type="caution">
    <text evidence="1">The sequence shown here is derived from an EMBL/GenBank/DDBJ whole genome shotgun (WGS) entry which is preliminary data.</text>
</comment>
<evidence type="ECO:0000313" key="1">
    <source>
        <dbReference type="EMBL" id="MCW3483877.1"/>
    </source>
</evidence>
<proteinExistence type="predicted"/>
<evidence type="ECO:0000313" key="2">
    <source>
        <dbReference type="Proteomes" id="UP001207742"/>
    </source>
</evidence>
<organism evidence="1 2">
    <name type="scientific">Chitinophaga nivalis</name>
    <dbReference type="NCBI Taxonomy" id="2991709"/>
    <lineage>
        <taxon>Bacteria</taxon>
        <taxon>Pseudomonadati</taxon>
        <taxon>Bacteroidota</taxon>
        <taxon>Chitinophagia</taxon>
        <taxon>Chitinophagales</taxon>
        <taxon>Chitinophagaceae</taxon>
        <taxon>Chitinophaga</taxon>
    </lineage>
</organism>